<evidence type="ECO:0000313" key="1">
    <source>
        <dbReference type="EMBL" id="KAK7847117.1"/>
    </source>
</evidence>
<dbReference type="AlphaFoldDB" id="A0AAW0L6V6"/>
<gene>
    <name evidence="1" type="ORF">CFP56_007076</name>
</gene>
<keyword evidence="2" id="KW-1185">Reference proteome</keyword>
<protein>
    <submittedName>
        <fullName evidence="1">Uncharacterized protein</fullName>
    </submittedName>
</protein>
<sequence>MLSTIQISVVLTNLNILVLYPTKNHKETKNHLAVVFIEIRDFNIAKTEEDIGYYAGYVENNKSRAASNVIAKTTNQEENSIAGIFVAAPICEFGSVGGLHRRPPQPSSDPIYDDSPGNDRVFIRIDNNPVSVFADSSEYEEEGDSNSIFTDALEGLRRQGRPGNHCRRAIGNVQPDLTAPGVDILAAWPPTGLASDY</sequence>
<proteinExistence type="predicted"/>
<name>A0AAW0L6V6_QUESU</name>
<accession>A0AAW0L6V6</accession>
<organism evidence="1 2">
    <name type="scientific">Quercus suber</name>
    <name type="common">Cork oak</name>
    <dbReference type="NCBI Taxonomy" id="58331"/>
    <lineage>
        <taxon>Eukaryota</taxon>
        <taxon>Viridiplantae</taxon>
        <taxon>Streptophyta</taxon>
        <taxon>Embryophyta</taxon>
        <taxon>Tracheophyta</taxon>
        <taxon>Spermatophyta</taxon>
        <taxon>Magnoliopsida</taxon>
        <taxon>eudicotyledons</taxon>
        <taxon>Gunneridae</taxon>
        <taxon>Pentapetalae</taxon>
        <taxon>rosids</taxon>
        <taxon>fabids</taxon>
        <taxon>Fagales</taxon>
        <taxon>Fagaceae</taxon>
        <taxon>Quercus</taxon>
    </lineage>
</organism>
<reference evidence="1 2" key="1">
    <citation type="journal article" date="2018" name="Sci. Data">
        <title>The draft genome sequence of cork oak.</title>
        <authorList>
            <person name="Ramos A.M."/>
            <person name="Usie A."/>
            <person name="Barbosa P."/>
            <person name="Barros P.M."/>
            <person name="Capote T."/>
            <person name="Chaves I."/>
            <person name="Simoes F."/>
            <person name="Abreu I."/>
            <person name="Carrasquinho I."/>
            <person name="Faro C."/>
            <person name="Guimaraes J.B."/>
            <person name="Mendonca D."/>
            <person name="Nobrega F."/>
            <person name="Rodrigues L."/>
            <person name="Saibo N.J.M."/>
            <person name="Varela M.C."/>
            <person name="Egas C."/>
            <person name="Matos J."/>
            <person name="Miguel C.M."/>
            <person name="Oliveira M.M."/>
            <person name="Ricardo C.P."/>
            <person name="Goncalves S."/>
        </authorList>
    </citation>
    <scope>NUCLEOTIDE SEQUENCE [LARGE SCALE GENOMIC DNA]</scope>
    <source>
        <strain evidence="2">cv. HL8</strain>
    </source>
</reference>
<dbReference type="EMBL" id="PKMF04000146">
    <property type="protein sequence ID" value="KAK7847117.1"/>
    <property type="molecule type" value="Genomic_DNA"/>
</dbReference>
<dbReference type="Proteomes" id="UP000237347">
    <property type="component" value="Unassembled WGS sequence"/>
</dbReference>
<comment type="caution">
    <text evidence="1">The sequence shown here is derived from an EMBL/GenBank/DDBJ whole genome shotgun (WGS) entry which is preliminary data.</text>
</comment>
<evidence type="ECO:0000313" key="2">
    <source>
        <dbReference type="Proteomes" id="UP000237347"/>
    </source>
</evidence>